<name>A0ACB6QY76_9PLEO</name>
<accession>A0ACB6QY76</accession>
<reference evidence="1" key="1">
    <citation type="journal article" date="2020" name="Stud. Mycol.">
        <title>101 Dothideomycetes genomes: a test case for predicting lifestyles and emergence of pathogens.</title>
        <authorList>
            <person name="Haridas S."/>
            <person name="Albert R."/>
            <person name="Binder M."/>
            <person name="Bloem J."/>
            <person name="Labutti K."/>
            <person name="Salamov A."/>
            <person name="Andreopoulos B."/>
            <person name="Baker S."/>
            <person name="Barry K."/>
            <person name="Bills G."/>
            <person name="Bluhm B."/>
            <person name="Cannon C."/>
            <person name="Castanera R."/>
            <person name="Culley D."/>
            <person name="Daum C."/>
            <person name="Ezra D."/>
            <person name="Gonzalez J."/>
            <person name="Henrissat B."/>
            <person name="Kuo A."/>
            <person name="Liang C."/>
            <person name="Lipzen A."/>
            <person name="Lutzoni F."/>
            <person name="Magnuson J."/>
            <person name="Mondo S."/>
            <person name="Nolan M."/>
            <person name="Ohm R."/>
            <person name="Pangilinan J."/>
            <person name="Park H.-J."/>
            <person name="Ramirez L."/>
            <person name="Alfaro M."/>
            <person name="Sun H."/>
            <person name="Tritt A."/>
            <person name="Yoshinaga Y."/>
            <person name="Zwiers L.-H."/>
            <person name="Turgeon B."/>
            <person name="Goodwin S."/>
            <person name="Spatafora J."/>
            <person name="Crous P."/>
            <person name="Grigoriev I."/>
        </authorList>
    </citation>
    <scope>NUCLEOTIDE SEQUENCE</scope>
    <source>
        <strain evidence="1">ATCC 200398</strain>
    </source>
</reference>
<dbReference type="EMBL" id="MU003506">
    <property type="protein sequence ID" value="KAF2471037.1"/>
    <property type="molecule type" value="Genomic_DNA"/>
</dbReference>
<keyword evidence="2" id="KW-1185">Reference proteome</keyword>
<comment type="caution">
    <text evidence="1">The sequence shown here is derived from an EMBL/GenBank/DDBJ whole genome shotgun (WGS) entry which is preliminary data.</text>
</comment>
<sequence>MLITLSPHGEPSSQAFSGFGRPGVGFVAVIRRGGCAASRLVRPARFGSAMGSHGRAQGPAILIQPLLRRSPAMMGDISGLTFAINADHLSEYQRRATMNPQASAATRLQLTSQHLLNLHEPAFAPSHAGPPSVTPQPSTQFVPMRLGSCNKQARLLRTSRATNVEESRQSISPSSFTGPPKLCLRSADKAKRQTSFPSGKLVVAAAALPPLLQRSRGEKLTCMDFALLALNISTRTSLAHLTASTNSEKAQQSCIKANGRKRD</sequence>
<organism evidence="1 2">
    <name type="scientific">Lindgomyces ingoldianus</name>
    <dbReference type="NCBI Taxonomy" id="673940"/>
    <lineage>
        <taxon>Eukaryota</taxon>
        <taxon>Fungi</taxon>
        <taxon>Dikarya</taxon>
        <taxon>Ascomycota</taxon>
        <taxon>Pezizomycotina</taxon>
        <taxon>Dothideomycetes</taxon>
        <taxon>Pleosporomycetidae</taxon>
        <taxon>Pleosporales</taxon>
        <taxon>Lindgomycetaceae</taxon>
        <taxon>Lindgomyces</taxon>
    </lineage>
</organism>
<protein>
    <submittedName>
        <fullName evidence="1">Uncharacterized protein</fullName>
    </submittedName>
</protein>
<evidence type="ECO:0000313" key="2">
    <source>
        <dbReference type="Proteomes" id="UP000799755"/>
    </source>
</evidence>
<evidence type="ECO:0000313" key="1">
    <source>
        <dbReference type="EMBL" id="KAF2471037.1"/>
    </source>
</evidence>
<gene>
    <name evidence="1" type="ORF">BDR25DRAFT_368763</name>
</gene>
<proteinExistence type="predicted"/>
<dbReference type="Proteomes" id="UP000799755">
    <property type="component" value="Unassembled WGS sequence"/>
</dbReference>